<dbReference type="AlphaFoldDB" id="A0A5C5UBV6"/>
<accession>A0A5C5UBV6</accession>
<dbReference type="Proteomes" id="UP000319980">
    <property type="component" value="Unassembled WGS sequence"/>
</dbReference>
<evidence type="ECO:0008006" key="3">
    <source>
        <dbReference type="Google" id="ProtNLM"/>
    </source>
</evidence>
<dbReference type="EMBL" id="VOHK01000001">
    <property type="protein sequence ID" value="TWT23409.1"/>
    <property type="molecule type" value="Genomic_DNA"/>
</dbReference>
<gene>
    <name evidence="1" type="ORF">FQY83_01835</name>
</gene>
<dbReference type="OrthoDB" id="5975757at2"/>
<evidence type="ECO:0000313" key="2">
    <source>
        <dbReference type="Proteomes" id="UP000319980"/>
    </source>
</evidence>
<organism evidence="1 2">
    <name type="scientific">Luteimonas marina</name>
    <dbReference type="NCBI Taxonomy" id="488485"/>
    <lineage>
        <taxon>Bacteria</taxon>
        <taxon>Pseudomonadati</taxon>
        <taxon>Pseudomonadota</taxon>
        <taxon>Gammaproteobacteria</taxon>
        <taxon>Lysobacterales</taxon>
        <taxon>Lysobacteraceae</taxon>
        <taxon>Luteimonas</taxon>
    </lineage>
</organism>
<proteinExistence type="predicted"/>
<evidence type="ECO:0000313" key="1">
    <source>
        <dbReference type="EMBL" id="TWT23409.1"/>
    </source>
</evidence>
<sequence length="70" mass="7603">MAASTLRLIHNAGGWQLLDDGHPVFWFPERDKGLEIARLMADARNLNHGTATTVEAQNDDGIVETVAAFG</sequence>
<reference evidence="1 2" key="1">
    <citation type="journal article" date="2008" name="Int. J. Syst. Evol. Microbiol.">
        <title>Luteimonas marina sp. nov., isolated from seawater.</title>
        <authorList>
            <person name="Baik K.S."/>
            <person name="Park S.C."/>
            <person name="Kim M.S."/>
            <person name="Kim E.M."/>
            <person name="Park C."/>
            <person name="Chun J."/>
            <person name="Seong C.N."/>
        </authorList>
    </citation>
    <scope>NUCLEOTIDE SEQUENCE [LARGE SCALE GENOMIC DNA]</scope>
    <source>
        <strain evidence="1 2">FR1330</strain>
    </source>
</reference>
<keyword evidence="2" id="KW-1185">Reference proteome</keyword>
<comment type="caution">
    <text evidence="1">The sequence shown here is derived from an EMBL/GenBank/DDBJ whole genome shotgun (WGS) entry which is preliminary data.</text>
</comment>
<dbReference type="RefSeq" id="WP_146384479.1">
    <property type="nucleotide sequence ID" value="NZ_VOHK01000001.1"/>
</dbReference>
<name>A0A5C5UBV6_9GAMM</name>
<protein>
    <recommendedName>
        <fullName evidence="3">DUF2188 domain-containing protein</fullName>
    </recommendedName>
</protein>